<reference evidence="1 2" key="1">
    <citation type="journal article" date="2015" name="Genome Announc.">
        <title>Closed Genome Sequence of Octadecabacter temperatus SB1, the First Mesophilic Species of the Genus Octadecabacter.</title>
        <authorList>
            <person name="Voget S."/>
            <person name="Billerbeck S."/>
            <person name="Simon M."/>
            <person name="Daniel R."/>
        </authorList>
    </citation>
    <scope>NUCLEOTIDE SEQUENCE [LARGE SCALE GENOMIC DNA]</scope>
    <source>
        <strain evidence="1 2">SB1</strain>
    </source>
</reference>
<dbReference type="Proteomes" id="UP000067444">
    <property type="component" value="Chromosome"/>
</dbReference>
<dbReference type="STRING" id="1458307.OSB_32810"/>
<dbReference type="AlphaFoldDB" id="A0A0K0YA35"/>
<gene>
    <name evidence="1" type="ORF">OSB_32810</name>
</gene>
<dbReference type="OrthoDB" id="7847197at2"/>
<dbReference type="RefSeq" id="WP_049835946.1">
    <property type="nucleotide sequence ID" value="NZ_CP012160.1"/>
</dbReference>
<evidence type="ECO:0000313" key="1">
    <source>
        <dbReference type="EMBL" id="AKS47794.1"/>
    </source>
</evidence>
<dbReference type="PATRIC" id="fig|1458307.3.peg.3304"/>
<dbReference type="EMBL" id="CP012160">
    <property type="protein sequence ID" value="AKS47794.1"/>
    <property type="molecule type" value="Genomic_DNA"/>
</dbReference>
<organism evidence="1 2">
    <name type="scientific">Octadecabacter temperatus</name>
    <dbReference type="NCBI Taxonomy" id="1458307"/>
    <lineage>
        <taxon>Bacteria</taxon>
        <taxon>Pseudomonadati</taxon>
        <taxon>Pseudomonadota</taxon>
        <taxon>Alphaproteobacteria</taxon>
        <taxon>Rhodobacterales</taxon>
        <taxon>Roseobacteraceae</taxon>
        <taxon>Octadecabacter</taxon>
    </lineage>
</organism>
<evidence type="ECO:0000313" key="2">
    <source>
        <dbReference type="Proteomes" id="UP000067444"/>
    </source>
</evidence>
<proteinExistence type="predicted"/>
<sequence length="732" mass="79722">MIRLVALLAFLPILASADPVTIRSGEHETFSRLVISIGHNTDWSIDPSDDGYVLKLDGRSDGFDTSQVFERIHRDRLIDVRQVAPNALSLFVECHCELDSFLWQPGRLVVDIIDSPDPVPAASDVVLDPLHVTSTPPIIRPAGTPLTLPNMLNISPLGIEASDQIRAEETQVEIDLSAAEEALAIGIARAASQGFLVPSTVETGQTEVEGDKVHLVPEQSDEHEPDVSIAPIRPGVGISTAMDRDLAQLGVELGRSLEQQCLSAELFQISTWGDDRAFHEQASALAETLAGEFGEEPREAQENLARLYIHFGFGAEARLVLAVSPASSQSRTILTELAGIVDDYDRDYPAILSQESCNTPGALWAFILRPTVQEESDRNQLIQHFYALPQPLRNQISPRLARGFLDIGDPAAASQLLHTANNQDAGSTHEAQTTRALIAEGFDDAEEALAVLSNEADDSVRTTPQSLIRLIELQLEQGTTPSEANLLLVGALRQEHRDTPVAQDLANIEAVGRMAAAQYQVALDLMQNREDIQALEIIDKIYEKIATHADSGTFLEFVFDEIPEGLTSATENAIAKRLIDLGFYERARSFLTGDAERAAAAERRYLRAESALGADDFALAMDALLGMTDERARALRARAYEGMGQHRAALSALNINQSASSPTLQFRAGAWERLTVEDDEVLSAFAHTVLVAPSDAPAATLAERREILTQSQDSRQSVENLLMRFTAETGGN</sequence>
<protein>
    <submittedName>
        <fullName evidence="1">Uncharacterized protein</fullName>
    </submittedName>
</protein>
<dbReference type="KEGG" id="otm:OSB_32810"/>
<name>A0A0K0YA35_9RHOB</name>
<keyword evidence="2" id="KW-1185">Reference proteome</keyword>
<accession>A0A0K0YA35</accession>